<dbReference type="GeneID" id="17282115"/>
<reference evidence="1" key="2">
    <citation type="submission" date="2024-10" db="UniProtKB">
        <authorList>
            <consortium name="EnsemblProtists"/>
        </authorList>
    </citation>
    <scope>IDENTIFICATION</scope>
</reference>
<dbReference type="AlphaFoldDB" id="A0A0D3KM60"/>
<dbReference type="KEGG" id="ehx:EMIHUDRAFT_362559"/>
<dbReference type="RefSeq" id="XP_005763183.1">
    <property type="nucleotide sequence ID" value="XM_005763126.1"/>
</dbReference>
<dbReference type="KEGG" id="ehx:EMIHUDRAFT_374348"/>
<reference evidence="2" key="1">
    <citation type="journal article" date="2013" name="Nature">
        <title>Pan genome of the phytoplankton Emiliania underpins its global distribution.</title>
        <authorList>
            <person name="Read B.A."/>
            <person name="Kegel J."/>
            <person name="Klute M.J."/>
            <person name="Kuo A."/>
            <person name="Lefebvre S.C."/>
            <person name="Maumus F."/>
            <person name="Mayer C."/>
            <person name="Miller J."/>
            <person name="Monier A."/>
            <person name="Salamov A."/>
            <person name="Young J."/>
            <person name="Aguilar M."/>
            <person name="Claverie J.M."/>
            <person name="Frickenhaus S."/>
            <person name="Gonzalez K."/>
            <person name="Herman E.K."/>
            <person name="Lin Y.C."/>
            <person name="Napier J."/>
            <person name="Ogata H."/>
            <person name="Sarno A.F."/>
            <person name="Shmutz J."/>
            <person name="Schroeder D."/>
            <person name="de Vargas C."/>
            <person name="Verret F."/>
            <person name="von Dassow P."/>
            <person name="Valentin K."/>
            <person name="Van de Peer Y."/>
            <person name="Wheeler G."/>
            <person name="Dacks J.B."/>
            <person name="Delwiche C.F."/>
            <person name="Dyhrman S.T."/>
            <person name="Glockner G."/>
            <person name="John U."/>
            <person name="Richards T."/>
            <person name="Worden A.Z."/>
            <person name="Zhang X."/>
            <person name="Grigoriev I.V."/>
            <person name="Allen A.E."/>
            <person name="Bidle K."/>
            <person name="Borodovsky M."/>
            <person name="Bowler C."/>
            <person name="Brownlee C."/>
            <person name="Cock J.M."/>
            <person name="Elias M."/>
            <person name="Gladyshev V.N."/>
            <person name="Groth M."/>
            <person name="Guda C."/>
            <person name="Hadaegh A."/>
            <person name="Iglesias-Rodriguez M.D."/>
            <person name="Jenkins J."/>
            <person name="Jones B.M."/>
            <person name="Lawson T."/>
            <person name="Leese F."/>
            <person name="Lindquist E."/>
            <person name="Lobanov A."/>
            <person name="Lomsadze A."/>
            <person name="Malik S.B."/>
            <person name="Marsh M.E."/>
            <person name="Mackinder L."/>
            <person name="Mock T."/>
            <person name="Mueller-Roeber B."/>
            <person name="Pagarete A."/>
            <person name="Parker M."/>
            <person name="Probert I."/>
            <person name="Quesneville H."/>
            <person name="Raines C."/>
            <person name="Rensing S.A."/>
            <person name="Riano-Pachon D.M."/>
            <person name="Richier S."/>
            <person name="Rokitta S."/>
            <person name="Shiraiwa Y."/>
            <person name="Soanes D.M."/>
            <person name="van der Giezen M."/>
            <person name="Wahlund T.M."/>
            <person name="Williams B."/>
            <person name="Wilson W."/>
            <person name="Wolfe G."/>
            <person name="Wurch L.L."/>
        </authorList>
    </citation>
    <scope>NUCLEOTIDE SEQUENCE</scope>
</reference>
<name>A0A0D3KM60_EMIH1</name>
<dbReference type="GeneID" id="17256905"/>
<dbReference type="RefSeq" id="XP_005764704.1">
    <property type="nucleotide sequence ID" value="XM_005764647.1"/>
</dbReference>
<sequence>MRMRARCGLCRHGRRVPAGHSVIVGERHELVQLLRAELSDVMQVELVKHPLRVFDRRLVGQPGCRDV</sequence>
<dbReference type="EnsemblProtists" id="EOD10754">
    <property type="protein sequence ID" value="EOD10754"/>
    <property type="gene ID" value="EMIHUDRAFT_374348"/>
</dbReference>
<dbReference type="Proteomes" id="UP000013827">
    <property type="component" value="Unassembled WGS sequence"/>
</dbReference>
<dbReference type="EnsemblProtists" id="EOD36267">
    <property type="protein sequence ID" value="EOD36267"/>
    <property type="gene ID" value="EMIHUDRAFT_362559"/>
</dbReference>
<dbReference type="GeneID" id="17281537"/>
<dbReference type="PaxDb" id="2903-EOD10754"/>
<dbReference type="EnsemblProtists" id="EOD36845">
    <property type="protein sequence ID" value="EOD36845"/>
    <property type="gene ID" value="EMIHUDRAFT_351892"/>
</dbReference>
<keyword evidence="2" id="KW-1185">Reference proteome</keyword>
<dbReference type="KEGG" id="ehx:EMIHUDRAFT_374274"/>
<evidence type="ECO:0000313" key="1">
    <source>
        <dbReference type="EnsemblProtists" id="EOD36845"/>
    </source>
</evidence>
<dbReference type="KEGG" id="ehx:EMIHUDRAFT_351892"/>
<evidence type="ECO:0000313" key="2">
    <source>
        <dbReference type="Proteomes" id="UP000013827"/>
    </source>
</evidence>
<dbReference type="RefSeq" id="XP_005788696.1">
    <property type="nucleotide sequence ID" value="XM_005788639.1"/>
</dbReference>
<accession>A0A0D3KM60</accession>
<protein>
    <submittedName>
        <fullName evidence="1">Uncharacterized protein</fullName>
    </submittedName>
</protein>
<dbReference type="RefSeq" id="XP_005789274.1">
    <property type="nucleotide sequence ID" value="XM_005789217.1"/>
</dbReference>
<proteinExistence type="predicted"/>
<organism evidence="1 2">
    <name type="scientific">Emiliania huxleyi (strain CCMP1516)</name>
    <dbReference type="NCBI Taxonomy" id="280463"/>
    <lineage>
        <taxon>Eukaryota</taxon>
        <taxon>Haptista</taxon>
        <taxon>Haptophyta</taxon>
        <taxon>Prymnesiophyceae</taxon>
        <taxon>Isochrysidales</taxon>
        <taxon>Noelaerhabdaceae</taxon>
        <taxon>Emiliania</taxon>
    </lineage>
</organism>
<dbReference type="HOGENOM" id="CLU_2817813_0_0_1"/>
<dbReference type="EnsemblProtists" id="EOD12275">
    <property type="protein sequence ID" value="EOD12275"/>
    <property type="gene ID" value="EMIHUDRAFT_374274"/>
</dbReference>
<dbReference type="GeneID" id="17258426"/>